<keyword evidence="3" id="KW-1185">Reference proteome</keyword>
<dbReference type="InterPro" id="IPR051678">
    <property type="entry name" value="AGP_Transferase"/>
</dbReference>
<evidence type="ECO:0000313" key="3">
    <source>
        <dbReference type="Proteomes" id="UP000722485"/>
    </source>
</evidence>
<reference evidence="2" key="1">
    <citation type="submission" date="2020-03" db="EMBL/GenBank/DDBJ databases">
        <title>Draft Genome Sequence of Cylindrodendrum hubeiense.</title>
        <authorList>
            <person name="Buettner E."/>
            <person name="Kellner H."/>
        </authorList>
    </citation>
    <scope>NUCLEOTIDE SEQUENCE</scope>
    <source>
        <strain evidence="2">IHI 201604</strain>
    </source>
</reference>
<dbReference type="PANTHER" id="PTHR21310:SF15">
    <property type="entry name" value="AMINOGLYCOSIDE PHOSPHOTRANSFERASE DOMAIN-CONTAINING PROTEIN"/>
    <property type="match status" value="1"/>
</dbReference>
<organism evidence="2 3">
    <name type="scientific">Cylindrodendrum hubeiense</name>
    <dbReference type="NCBI Taxonomy" id="595255"/>
    <lineage>
        <taxon>Eukaryota</taxon>
        <taxon>Fungi</taxon>
        <taxon>Dikarya</taxon>
        <taxon>Ascomycota</taxon>
        <taxon>Pezizomycotina</taxon>
        <taxon>Sordariomycetes</taxon>
        <taxon>Hypocreomycetidae</taxon>
        <taxon>Hypocreales</taxon>
        <taxon>Nectriaceae</taxon>
        <taxon>Cylindrodendrum</taxon>
    </lineage>
</organism>
<dbReference type="PANTHER" id="PTHR21310">
    <property type="entry name" value="AMINOGLYCOSIDE PHOSPHOTRANSFERASE-RELATED-RELATED"/>
    <property type="match status" value="1"/>
</dbReference>
<dbReference type="InterPro" id="IPR002575">
    <property type="entry name" value="Aminoglycoside_PTrfase"/>
</dbReference>
<name>A0A9P5HHC8_9HYPO</name>
<proteinExistence type="predicted"/>
<dbReference type="OrthoDB" id="2831558at2759"/>
<dbReference type="Proteomes" id="UP000722485">
    <property type="component" value="Unassembled WGS sequence"/>
</dbReference>
<dbReference type="Pfam" id="PF01636">
    <property type="entry name" value="APH"/>
    <property type="match status" value="1"/>
</dbReference>
<dbReference type="Gene3D" id="3.90.1200.10">
    <property type="match status" value="1"/>
</dbReference>
<sequence>MAAVSHNHAKYQARLDYIQQLLVDHLDLSSEDAEQTKITPIQYDPECPFKYNNFVYRISPPTSTLAELGSANQGPTLKRPGCVPIPTGTTEFILRLSNPDAEGIYQETRVQNEVGMLTIASAALRHITPPVVPRVFGWNGASPDHHGWIMQELMPGTPLLDDFAENMSLDQKKGILTQMATLLKALQDYPLPATIEGWGGVTFDDSGAIVSAPMCTVGDGPWSSLEDSFRGRLKVKLAKADENPYLQGWRANGVRERIDAFIEHGLPAQSSDLTSKQDRAIVHADFSEFIPSTSLSPLNPSEPVADTQLATDNLLYDPKTGRITALLDYDFASILHPAYEFFRSFSSNGGQFLGWSGDTTPQDQEAAALRKAKLTGQFPSPLPAPVPSENGPAVDWELAQAWEHELRNLDVKRPSTIQGIDRVADVDEVLGSLLPWRLTNEDFLSMNPDKDETMAFRRVAEKQLVSLLDHAGF</sequence>
<feature type="domain" description="Aminoglycoside phosphotransferase" evidence="1">
    <location>
        <begin position="89"/>
        <end position="286"/>
    </location>
</feature>
<accession>A0A9P5HHC8</accession>
<dbReference type="EMBL" id="JAANBB010000005">
    <property type="protein sequence ID" value="KAF7557456.1"/>
    <property type="molecule type" value="Genomic_DNA"/>
</dbReference>
<evidence type="ECO:0000259" key="1">
    <source>
        <dbReference type="Pfam" id="PF01636"/>
    </source>
</evidence>
<dbReference type="AlphaFoldDB" id="A0A9P5HHC8"/>
<evidence type="ECO:0000313" key="2">
    <source>
        <dbReference type="EMBL" id="KAF7557456.1"/>
    </source>
</evidence>
<dbReference type="InterPro" id="IPR011009">
    <property type="entry name" value="Kinase-like_dom_sf"/>
</dbReference>
<comment type="caution">
    <text evidence="2">The sequence shown here is derived from an EMBL/GenBank/DDBJ whole genome shotgun (WGS) entry which is preliminary data.</text>
</comment>
<protein>
    <recommendedName>
        <fullName evidence="1">Aminoglycoside phosphotransferase domain-containing protein</fullName>
    </recommendedName>
</protein>
<dbReference type="SUPFAM" id="SSF56112">
    <property type="entry name" value="Protein kinase-like (PK-like)"/>
    <property type="match status" value="1"/>
</dbReference>
<gene>
    <name evidence="2" type="ORF">G7Z17_g659</name>
</gene>